<evidence type="ECO:0000256" key="11">
    <source>
        <dbReference type="RuleBase" id="RU368118"/>
    </source>
</evidence>
<keyword evidence="9 11" id="KW-0496">Mitochondrion</keyword>
<keyword evidence="10" id="KW-0472">Membrane</keyword>
<dbReference type="InterPro" id="IPR004205">
    <property type="entry name" value="Cyt_bc1_su8"/>
</dbReference>
<evidence type="ECO:0000256" key="6">
    <source>
        <dbReference type="ARBA" id="ARBA00022792"/>
    </source>
</evidence>
<proteinExistence type="inferred from homology"/>
<evidence type="ECO:0000313" key="12">
    <source>
        <dbReference type="EMBL" id="EEQ91739.2"/>
    </source>
</evidence>
<evidence type="ECO:0000256" key="5">
    <source>
        <dbReference type="ARBA" id="ARBA00022692"/>
    </source>
</evidence>
<keyword evidence="3 11" id="KW-0813">Transport</keyword>
<comment type="function">
    <text evidence="11">Component of the ubiquinol-cytochrome c oxidoreductase, a multisubunit transmembrane complex that is part of the mitochondrial electron transport chain which drives oxidative phosphorylation. The complex plays an important role in the uptake of multiple carbon sources present in different host niches.</text>
</comment>
<protein>
    <recommendedName>
        <fullName evidence="11">Cytochrome b-c1 complex subunit 8</fullName>
    </recommendedName>
    <alternativeName>
        <fullName evidence="11">Complex III subunit 8</fullName>
    </alternativeName>
</protein>
<comment type="subcellular location">
    <subcellularLocation>
        <location evidence="1 11">Mitochondrion inner membrane</location>
        <topology evidence="1 11">Single-pass membrane protein</topology>
    </subcellularLocation>
</comment>
<evidence type="ECO:0000256" key="8">
    <source>
        <dbReference type="ARBA" id="ARBA00022989"/>
    </source>
</evidence>
<keyword evidence="8" id="KW-1133">Transmembrane helix</keyword>
<evidence type="ECO:0000256" key="1">
    <source>
        <dbReference type="ARBA" id="ARBA00004434"/>
    </source>
</evidence>
<dbReference type="GeneID" id="69028680"/>
<dbReference type="PANTHER" id="PTHR12119:SF2">
    <property type="entry name" value="CYTOCHROME B-C1 COMPLEX SUBUNIT 8"/>
    <property type="match status" value="1"/>
</dbReference>
<dbReference type="PANTHER" id="PTHR12119">
    <property type="entry name" value="UBIQUINOL-CYTOCHROME C REDUCTASE COMPLEX UBIQUINONE-BINDING PROTEIN QP-C"/>
    <property type="match status" value="1"/>
</dbReference>
<evidence type="ECO:0000256" key="7">
    <source>
        <dbReference type="ARBA" id="ARBA00022982"/>
    </source>
</evidence>
<name>A0ABP2F465_AJEDR</name>
<keyword evidence="6 11" id="KW-0999">Mitochondrion inner membrane</keyword>
<evidence type="ECO:0000256" key="10">
    <source>
        <dbReference type="ARBA" id="ARBA00023136"/>
    </source>
</evidence>
<comment type="similarity">
    <text evidence="2 11">Belongs to the UQCRQ/QCR8 family.</text>
</comment>
<accession>A0ABP2F465</accession>
<dbReference type="SUPFAM" id="SSF81508">
    <property type="entry name" value="Ubiquinone-binding protein QP-C of cytochrome bc1 complex (Ubiquinol-cytochrome c reductase)"/>
    <property type="match status" value="1"/>
</dbReference>
<dbReference type="RefSeq" id="XP_045278217.1">
    <property type="nucleotide sequence ID" value="XM_045422618.1"/>
</dbReference>
<evidence type="ECO:0000256" key="3">
    <source>
        <dbReference type="ARBA" id="ARBA00022448"/>
    </source>
</evidence>
<keyword evidence="4 11" id="KW-0679">Respiratory chain</keyword>
<comment type="subunit">
    <text evidence="11">Component of the ubiquinol-cytochrome c oxidoreductase (cytochrome b-c1 complex, complex III, CIII), a multisubunit enzyme composed of 3 respiratory subunits cytochrome b, cytochrome c1 and Rieske protein, 2 core protein subunits, and additional low-molecular weight protein subunits. The complex exists as an obligatory dimer and forms supercomplexes (SCs) in the inner mitochondrial membrane with cytochrome c oxidase (complex IV, CIV).</text>
</comment>
<sequence length="158" mass="17784">MILEAQLPTLNFKQTGDITHIHNPYTYTHTHYCCVGSLSVYYWKESSQSSTNSSRRLSGTMGGGHPDPKRGIYIGTFGNFGCPTPQKISTYALSPNRQRPFAGALYNAIFNTWRRTRNQALYVIPPFVAAYAIINWAQERNEYLNSKPGRLAEGGDEE</sequence>
<keyword evidence="7 11" id="KW-0249">Electron transport</keyword>
<evidence type="ECO:0000256" key="2">
    <source>
        <dbReference type="ARBA" id="ARBA00007668"/>
    </source>
</evidence>
<dbReference type="EMBL" id="EQ999979">
    <property type="protein sequence ID" value="EEQ91739.2"/>
    <property type="molecule type" value="Genomic_DNA"/>
</dbReference>
<keyword evidence="5" id="KW-0812">Transmembrane</keyword>
<evidence type="ECO:0000256" key="9">
    <source>
        <dbReference type="ARBA" id="ARBA00023128"/>
    </source>
</evidence>
<dbReference type="Pfam" id="PF02939">
    <property type="entry name" value="UcrQ"/>
    <property type="match status" value="1"/>
</dbReference>
<evidence type="ECO:0000256" key="4">
    <source>
        <dbReference type="ARBA" id="ARBA00022660"/>
    </source>
</evidence>
<dbReference type="Proteomes" id="UP000002039">
    <property type="component" value="Unassembled WGS sequence"/>
</dbReference>
<organism evidence="12 13">
    <name type="scientific">Ajellomyces dermatitidis (strain ER-3 / ATCC MYA-2586)</name>
    <name type="common">Blastomyces dermatitidis</name>
    <dbReference type="NCBI Taxonomy" id="559297"/>
    <lineage>
        <taxon>Eukaryota</taxon>
        <taxon>Fungi</taxon>
        <taxon>Dikarya</taxon>
        <taxon>Ascomycota</taxon>
        <taxon>Pezizomycotina</taxon>
        <taxon>Eurotiomycetes</taxon>
        <taxon>Eurotiomycetidae</taxon>
        <taxon>Onygenales</taxon>
        <taxon>Ajellomycetaceae</taxon>
        <taxon>Blastomyces</taxon>
    </lineage>
</organism>
<dbReference type="Gene3D" id="1.20.5.210">
    <property type="entry name" value="Cytochrome b-c1 complex subunit 8"/>
    <property type="match status" value="1"/>
</dbReference>
<keyword evidence="13" id="KW-1185">Reference proteome</keyword>
<dbReference type="InterPro" id="IPR036642">
    <property type="entry name" value="Cyt_bc1_su8_sf"/>
</dbReference>
<gene>
    <name evidence="12" type="ORF">BDCG_06859</name>
</gene>
<reference evidence="13" key="1">
    <citation type="journal article" date="2015" name="PLoS Genet.">
        <title>The dynamic genome and transcriptome of the human fungal pathogen Blastomyces and close relative Emmonsia.</title>
        <authorList>
            <person name="Munoz J.F."/>
            <person name="Gauthier G.M."/>
            <person name="Desjardins C.A."/>
            <person name="Gallo J.E."/>
            <person name="Holder J."/>
            <person name="Sullivan T.D."/>
            <person name="Marty A.J."/>
            <person name="Carmen J.C."/>
            <person name="Chen Z."/>
            <person name="Ding L."/>
            <person name="Gujja S."/>
            <person name="Magrini V."/>
            <person name="Misas E."/>
            <person name="Mitreva M."/>
            <person name="Priest M."/>
            <person name="Saif S."/>
            <person name="Whiston E.A."/>
            <person name="Young S."/>
            <person name="Zeng Q."/>
            <person name="Goldman W.E."/>
            <person name="Mardis E.R."/>
            <person name="Taylor J.W."/>
            <person name="McEwen J.G."/>
            <person name="Clay O.K."/>
            <person name="Klein B.S."/>
            <person name="Cuomo C.A."/>
        </authorList>
    </citation>
    <scope>NUCLEOTIDE SEQUENCE [LARGE SCALE GENOMIC DNA]</scope>
    <source>
        <strain evidence="13">ER-3 / ATCC MYA-2586</strain>
    </source>
</reference>
<evidence type="ECO:0000313" key="13">
    <source>
        <dbReference type="Proteomes" id="UP000002039"/>
    </source>
</evidence>